<evidence type="ECO:0000313" key="7">
    <source>
        <dbReference type="Proteomes" id="UP000076038"/>
    </source>
</evidence>
<dbReference type="InterPro" id="IPR000873">
    <property type="entry name" value="AMP-dep_synth/lig_dom"/>
</dbReference>
<dbReference type="Pfam" id="PF00501">
    <property type="entry name" value="AMP-binding"/>
    <property type="match status" value="1"/>
</dbReference>
<sequence length="513" mass="54795">MIDPTSWAEAVELRAHADADGEVIRRVGGPSISAGRLLEDALAMAGSMAGVVGAGSVVATACSSGPAAATLTTAISWLGAIELPIPTALDPDVARQLMTAGSAVLVVASPARLAMEPHLIRLGESVGVATMTVDGHVDGLAAVTDGTETTPSRHRTSPGDPAAIMVTSGTGGRPKGALLCNGVGLGQARRVSRAMHYGSDDVLLNVFPWQHVNARHAAFLPAVMSGARLVVDDFSARRFWRTAREEHITAFNFMGAVCAILLRSPATEDDRAHTISRAYGGPAPDWMFHSVAERFGVELRQAYASTELGDVATTDVAPRPGAAGRVVDDYRVRVVDDDGRTVDDGTPGSLEVRPCGENLTFTEYVGEPEITRRAWRDGWFVTGDCGRLVDGWLYYEGRTADTIRRRGLTVDAERVEWVASGHPDVAQAAAVGVPSELTEDEVLLAVVPRHGRHICPRDLLRYCAQELPRHAVPRYVNVETALPTTASKKLNRRALRDRGIPTSAFDAEAHQQD</sequence>
<feature type="domain" description="AMP-dependent synthetase/ligase" evidence="4">
    <location>
        <begin position="28"/>
        <end position="353"/>
    </location>
</feature>
<reference evidence="6 7" key="1">
    <citation type="journal article" date="2016" name="Genome Announc.">
        <title>Complete Genome and Plasmid Sequences for Rhodococcus fascians D188 and Draft Sequences for Rhodococcus Isolates PBTS 1 and PBTS 2.</title>
        <authorList>
            <person name="Stamler R.A."/>
            <person name="Vereecke D."/>
            <person name="Zhang Y."/>
            <person name="Schilkey F."/>
            <person name="Devitt N."/>
            <person name="Randall J.J."/>
        </authorList>
    </citation>
    <scope>NUCLEOTIDE SEQUENCE [LARGE SCALE GENOMIC DNA]</scope>
    <source>
        <strain evidence="6 7">PBTS2</strain>
    </source>
</reference>
<feature type="domain" description="AMP-binding enzyme C-terminal" evidence="5">
    <location>
        <begin position="415"/>
        <end position="489"/>
    </location>
</feature>
<dbReference type="Proteomes" id="UP000076038">
    <property type="component" value="Chromosome"/>
</dbReference>
<gene>
    <name evidence="6" type="primary">lcfB_6</name>
    <name evidence="6" type="ORF">A3Q41_02906</name>
</gene>
<organism evidence="6 7">
    <name type="scientific">Rhodococcoides fascians</name>
    <name type="common">Rhodococcus fascians</name>
    <dbReference type="NCBI Taxonomy" id="1828"/>
    <lineage>
        <taxon>Bacteria</taxon>
        <taxon>Bacillati</taxon>
        <taxon>Actinomycetota</taxon>
        <taxon>Actinomycetes</taxon>
        <taxon>Mycobacteriales</taxon>
        <taxon>Nocardiaceae</taxon>
        <taxon>Rhodococcoides</taxon>
    </lineage>
</organism>
<reference evidence="7" key="2">
    <citation type="submission" date="2016-04" db="EMBL/GenBank/DDBJ databases">
        <title>Complete Genome and Plasmid Sequences for Rhodococcus fascians D188 and Draft Sequences for Rhodococcus spp. Isolates PBTS 1 and PBTS 2.</title>
        <authorList>
            <person name="Stamer R."/>
            <person name="Vereecke D."/>
            <person name="Zhang Y."/>
            <person name="Schilkey F."/>
            <person name="Devitt N."/>
            <person name="Randall J."/>
        </authorList>
    </citation>
    <scope>NUCLEOTIDE SEQUENCE [LARGE SCALE GENOMIC DNA]</scope>
    <source>
        <strain evidence="7">PBTS2</strain>
    </source>
</reference>
<keyword evidence="7" id="KW-1185">Reference proteome</keyword>
<dbReference type="Pfam" id="PF13193">
    <property type="entry name" value="AMP-binding_C"/>
    <property type="match status" value="1"/>
</dbReference>
<dbReference type="RefSeq" id="WP_053068789.1">
    <property type="nucleotide sequence ID" value="NZ_CP015220.1"/>
</dbReference>
<dbReference type="Gene3D" id="3.40.50.12780">
    <property type="entry name" value="N-terminal domain of ligase-like"/>
    <property type="match status" value="1"/>
</dbReference>
<dbReference type="AlphaFoldDB" id="A0A143QP67"/>
<accession>A0A143QP67</accession>
<dbReference type="GO" id="GO:0004467">
    <property type="term" value="F:long-chain fatty acid-CoA ligase activity"/>
    <property type="evidence" value="ECO:0007669"/>
    <property type="project" value="UniProtKB-EC"/>
</dbReference>
<dbReference type="GO" id="GO:0031956">
    <property type="term" value="F:medium-chain fatty acid-CoA ligase activity"/>
    <property type="evidence" value="ECO:0007669"/>
    <property type="project" value="TreeGrafter"/>
</dbReference>
<evidence type="ECO:0000259" key="4">
    <source>
        <dbReference type="Pfam" id="PF00501"/>
    </source>
</evidence>
<dbReference type="SUPFAM" id="SSF56801">
    <property type="entry name" value="Acetyl-CoA synthetase-like"/>
    <property type="match status" value="1"/>
</dbReference>
<dbReference type="InterPro" id="IPR045851">
    <property type="entry name" value="AMP-bd_C_sf"/>
</dbReference>
<evidence type="ECO:0000259" key="5">
    <source>
        <dbReference type="Pfam" id="PF13193"/>
    </source>
</evidence>
<evidence type="ECO:0000256" key="3">
    <source>
        <dbReference type="SAM" id="MobiDB-lite"/>
    </source>
</evidence>
<comment type="similarity">
    <text evidence="1">Belongs to the ATP-dependent AMP-binding enzyme family.</text>
</comment>
<protein>
    <submittedName>
        <fullName evidence="6">Long-chain-fatty-acid--CoA ligase</fullName>
        <ecNumber evidence="6">6.2.1.3</ecNumber>
    </submittedName>
</protein>
<dbReference type="InterPro" id="IPR025110">
    <property type="entry name" value="AMP-bd_C"/>
</dbReference>
<dbReference type="KEGG" id="rhs:A3Q41_02906"/>
<evidence type="ECO:0000256" key="1">
    <source>
        <dbReference type="ARBA" id="ARBA00006432"/>
    </source>
</evidence>
<dbReference type="InterPro" id="IPR042099">
    <property type="entry name" value="ANL_N_sf"/>
</dbReference>
<name>A0A143QP67_RHOFA</name>
<dbReference type="Gene3D" id="3.30.300.30">
    <property type="match status" value="1"/>
</dbReference>
<evidence type="ECO:0000256" key="2">
    <source>
        <dbReference type="ARBA" id="ARBA00022598"/>
    </source>
</evidence>
<dbReference type="PANTHER" id="PTHR43201">
    <property type="entry name" value="ACYL-COA SYNTHETASE"/>
    <property type="match status" value="1"/>
</dbReference>
<dbReference type="EC" id="6.2.1.3" evidence="6"/>
<dbReference type="PATRIC" id="fig|1653479.3.peg.2941"/>
<dbReference type="PANTHER" id="PTHR43201:SF5">
    <property type="entry name" value="MEDIUM-CHAIN ACYL-COA LIGASE ACSF2, MITOCHONDRIAL"/>
    <property type="match status" value="1"/>
</dbReference>
<feature type="region of interest" description="Disordered" evidence="3">
    <location>
        <begin position="143"/>
        <end position="162"/>
    </location>
</feature>
<proteinExistence type="inferred from homology"/>
<keyword evidence="2 6" id="KW-0436">Ligase</keyword>
<dbReference type="EMBL" id="CP015220">
    <property type="protein sequence ID" value="AMY24197.1"/>
    <property type="molecule type" value="Genomic_DNA"/>
</dbReference>
<evidence type="ECO:0000313" key="6">
    <source>
        <dbReference type="EMBL" id="AMY24197.1"/>
    </source>
</evidence>